<keyword evidence="1" id="KW-0175">Coiled coil</keyword>
<feature type="coiled-coil region" evidence="1">
    <location>
        <begin position="593"/>
        <end position="623"/>
    </location>
</feature>
<feature type="coiled-coil region" evidence="1">
    <location>
        <begin position="456"/>
        <end position="494"/>
    </location>
</feature>
<feature type="region of interest" description="Disordered" evidence="2">
    <location>
        <begin position="1002"/>
        <end position="1023"/>
    </location>
</feature>
<comment type="caution">
    <text evidence="3">The sequence shown here is derived from an EMBL/GenBank/DDBJ whole genome shotgun (WGS) entry which is preliminary data.</text>
</comment>
<feature type="coiled-coil region" evidence="1">
    <location>
        <begin position="794"/>
        <end position="907"/>
    </location>
</feature>
<evidence type="ECO:0000256" key="2">
    <source>
        <dbReference type="SAM" id="MobiDB-lite"/>
    </source>
</evidence>
<dbReference type="PANTHER" id="PTHR23159:SF60">
    <property type="entry name" value="SPINDLE ASSEMBLY ABNORMAL PROTEIN 4"/>
    <property type="match status" value="1"/>
</dbReference>
<sequence length="1490" mass="174713">MPHINRVRVNNVKYNFGTQFYDDFILRFDGRNALYDLANGGGKSVLMLLLFQNLIPNCTLDEKQPIEKLFRTDQGSTVIHSLIEWQLDDRFVYNGRKYMLTGFCARKAKEEKRETAAVEYFNYVVFYPGYNDNDIVNLPLSDGKERITYTGLKSYLKELSKKDMSLDVHLFERKGEYQRFISRYGLYESQWEIIRGINQTEGHVRTYFENHYKTTRKVVEDLLIEEIIQKAYEDPEKRGSDDMAQTLMEIKDKLLELSRRKEEISHYDSQAEILQSFAGRVDTLNTFYSESEIWKDDLVKTYNTAAARSRKKKKELDVAEKEKAFCEKHLNEIGRRLDTAKVQADRARLAELEKQEMADEENIRKMKDEIQIRMGELQTAENMNDYLEYAELDGKCQSIRTFLGQDQSSRDHILSALQAMAGQKFHADKKQKQILNRKIWNIEKSYGETSEIARESQEEERKLDNHQAVLESRKNELDKELRRYRAEFANVRKQVPVLLLENLSQACGQKKRDVDVHLKAVQEAMKERQDRSEQQIRLTASLSHRQDIIDSLQQRRKSLDDFLETYQKEKEKCDKLFKVYDVSELSSLEQTIRERLRKVISDSEKKQEALENGKERLRQLSQDLLAVPGKQAQAIMEYIRRCHGMTCVFGSDYLKDAGDYDRNVLLKQMPFLPCAIIVKEGIRKLREDRVFIEKDFGDGTVPVIGLDTVMSQASVLDGEKVLFISRDPKIFTESARREERKAALEKQIQDMEKQCKRLRDNEQTMEKDYQYAVFFRTVYHKKYMEVMADMEPLAAELEEALSARQKEQESLKTTQLDNKKLSEFIRETTRTAEEEQKELEALSKLHTLDETIQDLERQSEQVKEQTEKNAGLLERLGEKLRWARQTLQQLEKQKSVLREETAGIDQRWQSIYAPYHVPEEDLPQGETDSQIDLDSKNQKNDPENIEEGNLAETDGAAFEARFIGLKEAYEKEHADMQDKTRLLQSYLQMMDKLKRLMLNRGSEPESLKKQAQETPFGRTSEEQLSEWRSWIRDRQKAADGAGEKLDQLKAEKNRIFGSVQHGIAAIEEKYGSFKEVDISQMDFADYISGQKEALSQMKAKYVQAGQNIDRLFREMHSEEDVRRDIERMIRHEGIRFNRTGELYPMDTNLFGKYRELTDRFQKLRQDGMRRKEMFEQDREKAASSMSLLGAAELADMLRHEVTVPVSGEEARDLKERLLETVQIIRIEKERIEKTIQNMVQIKQNFEKQCLQRCRSMKTELDRFASYSRIVLDGREIPMVVLKIPYVPEETFESRMSEYIDDIVGQADQYTQSEERMRYIRRQLSWKRLFSVIVSDMNSIRLSLYKRERIKEQSRYLKYEEAVGSTGQSQGIYIQFLIAVINYIATIYSGHGQESTLKKVLFIDNPFGAAKDIYIWQPIFELLRTNHVQLIVPTRGATPAITGKFDVNYILGQRMVDHMQQTVVVDYSSNVDIEQMEYVKMDFEQEVFDFL</sequence>
<reference evidence="3" key="1">
    <citation type="submission" date="2020-10" db="EMBL/GenBank/DDBJ databases">
        <authorList>
            <person name="Gilroy R."/>
        </authorList>
    </citation>
    <scope>NUCLEOTIDE SEQUENCE</scope>
    <source>
        <strain evidence="3">CHK187-14744</strain>
    </source>
</reference>
<feature type="region of interest" description="Disordered" evidence="2">
    <location>
        <begin position="919"/>
        <end position="949"/>
    </location>
</feature>
<gene>
    <name evidence="3" type="ORF">IAB63_09030</name>
</gene>
<evidence type="ECO:0000313" key="3">
    <source>
        <dbReference type="EMBL" id="HIU03382.1"/>
    </source>
</evidence>
<dbReference type="PANTHER" id="PTHR23159">
    <property type="entry name" value="CENTROSOMAL PROTEIN 2"/>
    <property type="match status" value="1"/>
</dbReference>
<dbReference type="Proteomes" id="UP000824164">
    <property type="component" value="Unassembled WGS sequence"/>
</dbReference>
<feature type="compositionally biased region" description="Basic and acidic residues" evidence="2">
    <location>
        <begin position="933"/>
        <end position="942"/>
    </location>
</feature>
<name>A0A9D1HJQ4_9FIRM</name>
<protein>
    <recommendedName>
        <fullName evidence="5">Chromosome segregation ATPase</fullName>
    </recommendedName>
</protein>
<accession>A0A9D1HJQ4</accession>
<feature type="coiled-coil region" evidence="1">
    <location>
        <begin position="1214"/>
        <end position="1248"/>
    </location>
</feature>
<evidence type="ECO:0008006" key="5">
    <source>
        <dbReference type="Google" id="ProtNLM"/>
    </source>
</evidence>
<feature type="coiled-coil region" evidence="1">
    <location>
        <begin position="734"/>
        <end position="768"/>
    </location>
</feature>
<organism evidence="3 4">
    <name type="scientific">Candidatus Onthocola gallistercoris</name>
    <dbReference type="NCBI Taxonomy" id="2840876"/>
    <lineage>
        <taxon>Bacteria</taxon>
        <taxon>Bacillati</taxon>
        <taxon>Bacillota</taxon>
        <taxon>Bacilli</taxon>
        <taxon>Candidatus Onthocola</taxon>
    </lineage>
</organism>
<evidence type="ECO:0000313" key="4">
    <source>
        <dbReference type="Proteomes" id="UP000824164"/>
    </source>
</evidence>
<reference evidence="3" key="2">
    <citation type="journal article" date="2021" name="PeerJ">
        <title>Extensive microbial diversity within the chicken gut microbiome revealed by metagenomics and culture.</title>
        <authorList>
            <person name="Gilroy R."/>
            <person name="Ravi A."/>
            <person name="Getino M."/>
            <person name="Pursley I."/>
            <person name="Horton D.L."/>
            <person name="Alikhan N.F."/>
            <person name="Baker D."/>
            <person name="Gharbi K."/>
            <person name="Hall N."/>
            <person name="Watson M."/>
            <person name="Adriaenssens E.M."/>
            <person name="Foster-Nyarko E."/>
            <person name="Jarju S."/>
            <person name="Secka A."/>
            <person name="Antonio M."/>
            <person name="Oren A."/>
            <person name="Chaudhuri R.R."/>
            <person name="La Ragione R."/>
            <person name="Hildebrand F."/>
            <person name="Pallen M.J."/>
        </authorList>
    </citation>
    <scope>NUCLEOTIDE SEQUENCE</scope>
    <source>
        <strain evidence="3">CHK187-14744</strain>
    </source>
</reference>
<feature type="compositionally biased region" description="Basic and acidic residues" evidence="2">
    <location>
        <begin position="1002"/>
        <end position="1011"/>
    </location>
</feature>
<dbReference type="EMBL" id="DVLT01000055">
    <property type="protein sequence ID" value="HIU03382.1"/>
    <property type="molecule type" value="Genomic_DNA"/>
</dbReference>
<proteinExistence type="predicted"/>
<evidence type="ECO:0000256" key="1">
    <source>
        <dbReference type="SAM" id="Coils"/>
    </source>
</evidence>